<dbReference type="InterPro" id="IPR013087">
    <property type="entry name" value="Znf_C2H2_type"/>
</dbReference>
<feature type="compositionally biased region" description="Basic residues" evidence="9">
    <location>
        <begin position="203"/>
        <end position="216"/>
    </location>
</feature>
<sequence length="616" mass="70975">MICRLCLKSINANNAVYLFETNDTLAESSLLKIIAKFLQLEIMPDDNISTNICHDCCENLEDFNNFWQLVEQKQLTLKKEFLNVDVDCVALKWTGGIDVDVNIDELPLVTDEMDEKPLDIHNLSLLGSVLDVNVDSVEVPQLHAAPKHLHNPDQLLPLHVFNPDDDDDDDNDEDVDEKPIMNESSDSTPHTSSDDDDEVPLVKLKHKLKPKRKGRIVVRNEQRRLTLAQELNQLLDDTDTGCDNDNDGDSVNRGRRKQRNTNRNTNTNNNAPTDTQKSELQAAMERKPKGCSRAQLSKRYEEAIASYMNADCDLCDFSTKYLSQLKVHFLEVHQRDAYLKCCNKVFNRASKLMDHIRKHINPKLFTCSICNKSLNSQDYLATHIETVHNKVAQIGKMLKYPCPKCERTFSSERRLGNHLLKHDTDQLEHSCHICHKSFANVHRLRRHIQSIHEDVHPHVCDICGKKFKFKPSFERHLLEHQGVVAPAMECSVCGVWLKNEHSLRLHRFTHDSTDTVCPHCSKTCSSRTALRAHVKYAHKLTTNLQCTYCEKSFKQQRNLEEHMAIHTGLQLYNCPHCPKECRSRSNMYVHIKQRHADEWLKAKMARSHNPQFKPHA</sequence>
<proteinExistence type="predicted"/>
<organism evidence="13">
    <name type="scientific">Drosophila grimshawi</name>
    <name type="common">Hawaiian fruit fly</name>
    <name type="synonym">Idiomyia grimshawi</name>
    <dbReference type="NCBI Taxonomy" id="7222"/>
    <lineage>
        <taxon>Eukaryota</taxon>
        <taxon>Metazoa</taxon>
        <taxon>Ecdysozoa</taxon>
        <taxon>Arthropoda</taxon>
        <taxon>Hexapoda</taxon>
        <taxon>Insecta</taxon>
        <taxon>Pterygota</taxon>
        <taxon>Neoptera</taxon>
        <taxon>Endopterygota</taxon>
        <taxon>Diptera</taxon>
        <taxon>Brachycera</taxon>
        <taxon>Muscomorpha</taxon>
        <taxon>Ephydroidea</taxon>
        <taxon>Drosophilidae</taxon>
        <taxon>Drosophila</taxon>
        <taxon>Hawaiian Drosophila</taxon>
    </lineage>
</organism>
<evidence type="ECO:0000313" key="13">
    <source>
        <dbReference type="Proteomes" id="UP000001070"/>
    </source>
</evidence>
<feature type="domain" description="C2H2-type" evidence="10">
    <location>
        <begin position="458"/>
        <end position="485"/>
    </location>
</feature>
<feature type="domain" description="C2H2-type" evidence="10">
    <location>
        <begin position="400"/>
        <end position="427"/>
    </location>
</feature>
<name>B4JKQ2_DROGR</name>
<dbReference type="AlphaFoldDB" id="B4JKQ2"/>
<dbReference type="InParanoid" id="B4JKQ2"/>
<feature type="domain" description="C2H2-type" evidence="10">
    <location>
        <begin position="365"/>
        <end position="393"/>
    </location>
</feature>
<accession>B4JKQ2</accession>
<evidence type="ECO:0000256" key="6">
    <source>
        <dbReference type="ARBA" id="ARBA00023242"/>
    </source>
</evidence>
<keyword evidence="13" id="KW-1185">Reference proteome</keyword>
<protein>
    <submittedName>
        <fullName evidence="12">GH12712</fullName>
    </submittedName>
</protein>
<dbReference type="GO" id="GO:0003700">
    <property type="term" value="F:DNA-binding transcription factor activity"/>
    <property type="evidence" value="ECO:0007669"/>
    <property type="project" value="InterPro"/>
</dbReference>
<evidence type="ECO:0000256" key="7">
    <source>
        <dbReference type="PROSITE-ProRule" id="PRU00042"/>
    </source>
</evidence>
<dbReference type="PANTHER" id="PTHR23225:SF2">
    <property type="entry name" value="AT09679P-RELATED"/>
    <property type="match status" value="1"/>
</dbReference>
<dbReference type="KEGG" id="dgr:6565105"/>
<dbReference type="SMART" id="SM00355">
    <property type="entry name" value="ZnF_C2H2"/>
    <property type="match status" value="10"/>
</dbReference>
<feature type="domain" description="C2H2-type" evidence="10">
    <location>
        <begin position="572"/>
        <end position="600"/>
    </location>
</feature>
<evidence type="ECO:0000256" key="4">
    <source>
        <dbReference type="ARBA" id="ARBA00022771"/>
    </source>
</evidence>
<dbReference type="SUPFAM" id="SSF57667">
    <property type="entry name" value="beta-beta-alpha zinc fingers"/>
    <property type="match status" value="4"/>
</dbReference>
<reference evidence="12 13" key="1">
    <citation type="journal article" date="2007" name="Nature">
        <title>Evolution of genes and genomes on the Drosophila phylogeny.</title>
        <authorList>
            <consortium name="Drosophila 12 Genomes Consortium"/>
            <person name="Clark A.G."/>
            <person name="Eisen M.B."/>
            <person name="Smith D.R."/>
            <person name="Bergman C.M."/>
            <person name="Oliver B."/>
            <person name="Markow T.A."/>
            <person name="Kaufman T.C."/>
            <person name="Kellis M."/>
            <person name="Gelbart W."/>
            <person name="Iyer V.N."/>
            <person name="Pollard D.A."/>
            <person name="Sackton T.B."/>
            <person name="Larracuente A.M."/>
            <person name="Singh N.D."/>
            <person name="Abad J.P."/>
            <person name="Abt D.N."/>
            <person name="Adryan B."/>
            <person name="Aguade M."/>
            <person name="Akashi H."/>
            <person name="Anderson W.W."/>
            <person name="Aquadro C.F."/>
            <person name="Ardell D.H."/>
            <person name="Arguello R."/>
            <person name="Artieri C.G."/>
            <person name="Barbash D.A."/>
            <person name="Barker D."/>
            <person name="Barsanti P."/>
            <person name="Batterham P."/>
            <person name="Batzoglou S."/>
            <person name="Begun D."/>
            <person name="Bhutkar A."/>
            <person name="Blanco E."/>
            <person name="Bosak S.A."/>
            <person name="Bradley R.K."/>
            <person name="Brand A.D."/>
            <person name="Brent M.R."/>
            <person name="Brooks A.N."/>
            <person name="Brown R.H."/>
            <person name="Butlin R.K."/>
            <person name="Caggese C."/>
            <person name="Calvi B.R."/>
            <person name="Bernardo de Carvalho A."/>
            <person name="Caspi A."/>
            <person name="Castrezana S."/>
            <person name="Celniker S.E."/>
            <person name="Chang J.L."/>
            <person name="Chapple C."/>
            <person name="Chatterji S."/>
            <person name="Chinwalla A."/>
            <person name="Civetta A."/>
            <person name="Clifton S.W."/>
            <person name="Comeron J.M."/>
            <person name="Costello J.C."/>
            <person name="Coyne J.A."/>
            <person name="Daub J."/>
            <person name="David R.G."/>
            <person name="Delcher A.L."/>
            <person name="Delehaunty K."/>
            <person name="Do C.B."/>
            <person name="Ebling H."/>
            <person name="Edwards K."/>
            <person name="Eickbush T."/>
            <person name="Evans J.D."/>
            <person name="Filipski A."/>
            <person name="Findeiss S."/>
            <person name="Freyhult E."/>
            <person name="Fulton L."/>
            <person name="Fulton R."/>
            <person name="Garcia A.C."/>
            <person name="Gardiner A."/>
            <person name="Garfield D.A."/>
            <person name="Garvin B.E."/>
            <person name="Gibson G."/>
            <person name="Gilbert D."/>
            <person name="Gnerre S."/>
            <person name="Godfrey J."/>
            <person name="Good R."/>
            <person name="Gotea V."/>
            <person name="Gravely B."/>
            <person name="Greenberg A.J."/>
            <person name="Griffiths-Jones S."/>
            <person name="Gross S."/>
            <person name="Guigo R."/>
            <person name="Gustafson E.A."/>
            <person name="Haerty W."/>
            <person name="Hahn M.W."/>
            <person name="Halligan D.L."/>
            <person name="Halpern A.L."/>
            <person name="Halter G.M."/>
            <person name="Han M.V."/>
            <person name="Heger A."/>
            <person name="Hillier L."/>
            <person name="Hinrichs A.S."/>
            <person name="Holmes I."/>
            <person name="Hoskins R.A."/>
            <person name="Hubisz M.J."/>
            <person name="Hultmark D."/>
            <person name="Huntley M.A."/>
            <person name="Jaffe D.B."/>
            <person name="Jagadeeshan S."/>
            <person name="Jeck W.R."/>
            <person name="Johnson J."/>
            <person name="Jones C.D."/>
            <person name="Jordan W.C."/>
            <person name="Karpen G.H."/>
            <person name="Kataoka E."/>
            <person name="Keightley P.D."/>
            <person name="Kheradpour P."/>
            <person name="Kirkness E.F."/>
            <person name="Koerich L.B."/>
            <person name="Kristiansen K."/>
            <person name="Kudrna D."/>
            <person name="Kulathinal R.J."/>
            <person name="Kumar S."/>
            <person name="Kwok R."/>
            <person name="Lander E."/>
            <person name="Langley C.H."/>
            <person name="Lapoint R."/>
            <person name="Lazzaro B.P."/>
            <person name="Lee S.J."/>
            <person name="Levesque L."/>
            <person name="Li R."/>
            <person name="Lin C.F."/>
            <person name="Lin M.F."/>
            <person name="Lindblad-Toh K."/>
            <person name="Llopart A."/>
            <person name="Long M."/>
            <person name="Low L."/>
            <person name="Lozovsky E."/>
            <person name="Lu J."/>
            <person name="Luo M."/>
            <person name="Machado C.A."/>
            <person name="Makalowski W."/>
            <person name="Marzo M."/>
            <person name="Matsuda M."/>
            <person name="Matzkin L."/>
            <person name="McAllister B."/>
            <person name="McBride C.S."/>
            <person name="McKernan B."/>
            <person name="McKernan K."/>
            <person name="Mendez-Lago M."/>
            <person name="Minx P."/>
            <person name="Mollenhauer M.U."/>
            <person name="Montooth K."/>
            <person name="Mount S.M."/>
            <person name="Mu X."/>
            <person name="Myers E."/>
            <person name="Negre B."/>
            <person name="Newfeld S."/>
            <person name="Nielsen R."/>
            <person name="Noor M.A."/>
            <person name="O'Grady P."/>
            <person name="Pachter L."/>
            <person name="Papaceit M."/>
            <person name="Parisi M.J."/>
            <person name="Parisi M."/>
            <person name="Parts L."/>
            <person name="Pedersen J.S."/>
            <person name="Pesole G."/>
            <person name="Phillippy A.M."/>
            <person name="Ponting C.P."/>
            <person name="Pop M."/>
            <person name="Porcelli D."/>
            <person name="Powell J.R."/>
            <person name="Prohaska S."/>
            <person name="Pruitt K."/>
            <person name="Puig M."/>
            <person name="Quesneville H."/>
            <person name="Ram K.R."/>
            <person name="Rand D."/>
            <person name="Rasmussen M.D."/>
            <person name="Reed L.K."/>
            <person name="Reenan R."/>
            <person name="Reily A."/>
            <person name="Remington K.A."/>
            <person name="Rieger T.T."/>
            <person name="Ritchie M.G."/>
            <person name="Robin C."/>
            <person name="Rogers Y.H."/>
            <person name="Rohde C."/>
            <person name="Rozas J."/>
            <person name="Rubenfield M.J."/>
            <person name="Ruiz A."/>
            <person name="Russo S."/>
            <person name="Salzberg S.L."/>
            <person name="Sanchez-Gracia A."/>
            <person name="Saranga D.J."/>
            <person name="Sato H."/>
            <person name="Schaeffer S.W."/>
            <person name="Schatz M.C."/>
            <person name="Schlenke T."/>
            <person name="Schwartz R."/>
            <person name="Segarra C."/>
            <person name="Singh R.S."/>
            <person name="Sirot L."/>
            <person name="Sirota M."/>
            <person name="Sisneros N.B."/>
            <person name="Smith C.D."/>
            <person name="Smith T.F."/>
            <person name="Spieth J."/>
            <person name="Stage D.E."/>
            <person name="Stark A."/>
            <person name="Stephan W."/>
            <person name="Strausberg R.L."/>
            <person name="Strempel S."/>
            <person name="Sturgill D."/>
            <person name="Sutton G."/>
            <person name="Sutton G.G."/>
            <person name="Tao W."/>
            <person name="Teichmann S."/>
            <person name="Tobari Y.N."/>
            <person name="Tomimura Y."/>
            <person name="Tsolas J.M."/>
            <person name="Valente V.L."/>
            <person name="Venter E."/>
            <person name="Venter J.C."/>
            <person name="Vicario S."/>
            <person name="Vieira F.G."/>
            <person name="Vilella A.J."/>
            <person name="Villasante A."/>
            <person name="Walenz B."/>
            <person name="Wang J."/>
            <person name="Wasserman M."/>
            <person name="Watts T."/>
            <person name="Wilson D."/>
            <person name="Wilson R.K."/>
            <person name="Wing R.A."/>
            <person name="Wolfner M.F."/>
            <person name="Wong A."/>
            <person name="Wong G.K."/>
            <person name="Wu C.I."/>
            <person name="Wu G."/>
            <person name="Yamamoto D."/>
            <person name="Yang H.P."/>
            <person name="Yang S.P."/>
            <person name="Yorke J.A."/>
            <person name="Yoshida K."/>
            <person name="Zdobnov E."/>
            <person name="Zhang P."/>
            <person name="Zhang Y."/>
            <person name="Zimin A.V."/>
            <person name="Baldwin J."/>
            <person name="Abdouelleil A."/>
            <person name="Abdulkadir J."/>
            <person name="Abebe A."/>
            <person name="Abera B."/>
            <person name="Abreu J."/>
            <person name="Acer S.C."/>
            <person name="Aftuck L."/>
            <person name="Alexander A."/>
            <person name="An P."/>
            <person name="Anderson E."/>
            <person name="Anderson S."/>
            <person name="Arachi H."/>
            <person name="Azer M."/>
            <person name="Bachantsang P."/>
            <person name="Barry A."/>
            <person name="Bayul T."/>
            <person name="Berlin A."/>
            <person name="Bessette D."/>
            <person name="Bloom T."/>
            <person name="Blye J."/>
            <person name="Boguslavskiy L."/>
            <person name="Bonnet C."/>
            <person name="Boukhgalter B."/>
            <person name="Bourzgui I."/>
            <person name="Brown A."/>
            <person name="Cahill P."/>
            <person name="Channer S."/>
            <person name="Cheshatsang Y."/>
            <person name="Chuda L."/>
            <person name="Citroen M."/>
            <person name="Collymore A."/>
            <person name="Cooke P."/>
            <person name="Costello M."/>
            <person name="D'Aco K."/>
            <person name="Daza R."/>
            <person name="De Haan G."/>
            <person name="DeGray S."/>
            <person name="DeMaso C."/>
            <person name="Dhargay N."/>
            <person name="Dooley K."/>
            <person name="Dooley E."/>
            <person name="Doricent M."/>
            <person name="Dorje P."/>
            <person name="Dorjee K."/>
            <person name="Dupes A."/>
            <person name="Elong R."/>
            <person name="Falk J."/>
            <person name="Farina A."/>
            <person name="Faro S."/>
            <person name="Ferguson D."/>
            <person name="Fisher S."/>
            <person name="Foley C.D."/>
            <person name="Franke A."/>
            <person name="Friedrich D."/>
            <person name="Gadbois L."/>
            <person name="Gearin G."/>
            <person name="Gearin C.R."/>
            <person name="Giannoukos G."/>
            <person name="Goode T."/>
            <person name="Graham J."/>
            <person name="Grandbois E."/>
            <person name="Grewal S."/>
            <person name="Gyaltsen K."/>
            <person name="Hafez N."/>
            <person name="Hagos B."/>
            <person name="Hall J."/>
            <person name="Henson C."/>
            <person name="Hollinger A."/>
            <person name="Honan T."/>
            <person name="Huard M.D."/>
            <person name="Hughes L."/>
            <person name="Hurhula B."/>
            <person name="Husby M.E."/>
            <person name="Kamat A."/>
            <person name="Kanga B."/>
            <person name="Kashin S."/>
            <person name="Khazanovich D."/>
            <person name="Kisner P."/>
            <person name="Lance K."/>
            <person name="Lara M."/>
            <person name="Lee W."/>
            <person name="Lennon N."/>
            <person name="Letendre F."/>
            <person name="LeVine R."/>
            <person name="Lipovsky A."/>
            <person name="Liu X."/>
            <person name="Liu J."/>
            <person name="Liu S."/>
            <person name="Lokyitsang T."/>
            <person name="Lokyitsang Y."/>
            <person name="Lubonja R."/>
            <person name="Lui A."/>
            <person name="MacDonald P."/>
            <person name="Magnisalis V."/>
            <person name="Maru K."/>
            <person name="Matthews C."/>
            <person name="McCusker W."/>
            <person name="McDonough S."/>
            <person name="Mehta T."/>
            <person name="Meldrim J."/>
            <person name="Meneus L."/>
            <person name="Mihai O."/>
            <person name="Mihalev A."/>
            <person name="Mihova T."/>
            <person name="Mittelman R."/>
            <person name="Mlenga V."/>
            <person name="Montmayeur A."/>
            <person name="Mulrain L."/>
            <person name="Navidi A."/>
            <person name="Naylor J."/>
            <person name="Negash T."/>
            <person name="Nguyen T."/>
            <person name="Nguyen N."/>
            <person name="Nicol R."/>
            <person name="Norbu C."/>
            <person name="Norbu N."/>
            <person name="Novod N."/>
            <person name="O'Neill B."/>
            <person name="Osman S."/>
            <person name="Markiewicz E."/>
            <person name="Oyono O.L."/>
            <person name="Patti C."/>
            <person name="Phunkhang P."/>
            <person name="Pierre F."/>
            <person name="Priest M."/>
            <person name="Raghuraman S."/>
            <person name="Rege F."/>
            <person name="Reyes R."/>
            <person name="Rise C."/>
            <person name="Rogov P."/>
            <person name="Ross K."/>
            <person name="Ryan E."/>
            <person name="Settipalli S."/>
            <person name="Shea T."/>
            <person name="Sherpa N."/>
            <person name="Shi L."/>
            <person name="Shih D."/>
            <person name="Sparrow T."/>
            <person name="Spaulding J."/>
            <person name="Stalker J."/>
            <person name="Stange-Thomann N."/>
            <person name="Stavropoulos S."/>
            <person name="Stone C."/>
            <person name="Strader C."/>
            <person name="Tesfaye S."/>
            <person name="Thomson T."/>
            <person name="Thoulutsang Y."/>
            <person name="Thoulutsang D."/>
            <person name="Topham K."/>
            <person name="Topping I."/>
            <person name="Tsamla T."/>
            <person name="Vassiliev H."/>
            <person name="Vo A."/>
            <person name="Wangchuk T."/>
            <person name="Wangdi T."/>
            <person name="Weiand M."/>
            <person name="Wilkinson J."/>
            <person name="Wilson A."/>
            <person name="Yadav S."/>
            <person name="Young G."/>
            <person name="Yu Q."/>
            <person name="Zembek L."/>
            <person name="Zhong D."/>
            <person name="Zimmer A."/>
            <person name="Zwirko Z."/>
            <person name="Jaffe D.B."/>
            <person name="Alvarez P."/>
            <person name="Brockman W."/>
            <person name="Butler J."/>
            <person name="Chin C."/>
            <person name="Gnerre S."/>
            <person name="Grabherr M."/>
            <person name="Kleber M."/>
            <person name="Mauceli E."/>
            <person name="MacCallum I."/>
        </authorList>
    </citation>
    <scope>NUCLEOTIDE SEQUENCE [LARGE SCALE GENOMIC DNA]</scope>
    <source>
        <strain evidence="13">Tucson 15287-2541.00</strain>
    </source>
</reference>
<dbReference type="Proteomes" id="UP000001070">
    <property type="component" value="Unassembled WGS sequence"/>
</dbReference>
<evidence type="ECO:0000256" key="2">
    <source>
        <dbReference type="ARBA" id="ARBA00022723"/>
    </source>
</evidence>
<evidence type="ECO:0000259" key="10">
    <source>
        <dbReference type="PROSITE" id="PS50157"/>
    </source>
</evidence>
<dbReference type="SMART" id="SM00868">
    <property type="entry name" value="zf-AD"/>
    <property type="match status" value="1"/>
</dbReference>
<dbReference type="PANTHER" id="PTHR23225">
    <property type="entry name" value="ZINC FINGER PROTEIN"/>
    <property type="match status" value="1"/>
</dbReference>
<keyword evidence="2 8" id="KW-0479">Metal-binding</keyword>
<feature type="binding site" evidence="8">
    <location>
        <position position="6"/>
    </location>
    <ligand>
        <name>Zn(2+)</name>
        <dbReference type="ChEBI" id="CHEBI:29105"/>
    </ligand>
</feature>
<dbReference type="GO" id="GO:0008270">
    <property type="term" value="F:zinc ion binding"/>
    <property type="evidence" value="ECO:0007669"/>
    <property type="project" value="UniProtKB-UniRule"/>
</dbReference>
<dbReference type="GO" id="GO:0005634">
    <property type="term" value="C:nucleus"/>
    <property type="evidence" value="ECO:0007669"/>
    <property type="project" value="UniProtKB-SubCell"/>
</dbReference>
<dbReference type="FunCoup" id="B4JKQ2">
    <property type="interactions" value="1479"/>
</dbReference>
<evidence type="ECO:0000256" key="1">
    <source>
        <dbReference type="ARBA" id="ARBA00004123"/>
    </source>
</evidence>
<dbReference type="PROSITE" id="PS50157">
    <property type="entry name" value="ZINC_FINGER_C2H2_2"/>
    <property type="match status" value="6"/>
</dbReference>
<dbReference type="SUPFAM" id="SSF57716">
    <property type="entry name" value="Glucocorticoid receptor-like (DNA-binding domain)"/>
    <property type="match status" value="1"/>
</dbReference>
<feature type="compositionally biased region" description="Low complexity" evidence="9">
    <location>
        <begin position="261"/>
        <end position="275"/>
    </location>
</feature>
<keyword evidence="3" id="KW-0677">Repeat</keyword>
<feature type="region of interest" description="Disordered" evidence="9">
    <location>
        <begin position="236"/>
        <end position="292"/>
    </location>
</feature>
<dbReference type="OrthoDB" id="3437960at2759"/>
<dbReference type="InterPro" id="IPR036236">
    <property type="entry name" value="Znf_C2H2_sf"/>
</dbReference>
<dbReference type="Gene3D" id="3.30.160.60">
    <property type="entry name" value="Classic Zinc Finger"/>
    <property type="match status" value="6"/>
</dbReference>
<dbReference type="Gene3D" id="3.40.1800.20">
    <property type="match status" value="1"/>
</dbReference>
<dbReference type="InterPro" id="IPR012934">
    <property type="entry name" value="Znf_AD"/>
</dbReference>
<dbReference type="EMBL" id="CH916370">
    <property type="protein sequence ID" value="EDW00155.1"/>
    <property type="molecule type" value="Genomic_DNA"/>
</dbReference>
<keyword evidence="4 7" id="KW-0863">Zinc-finger</keyword>
<dbReference type="PROSITE" id="PS00028">
    <property type="entry name" value="ZINC_FINGER_C2H2_1"/>
    <property type="match status" value="7"/>
</dbReference>
<keyword evidence="5 8" id="KW-0862">Zinc</keyword>
<comment type="subcellular location">
    <subcellularLocation>
        <location evidence="1">Nucleus</location>
    </subcellularLocation>
</comment>
<dbReference type="HOGENOM" id="CLU_002678_94_13_1"/>
<feature type="domain" description="C2H2-type" evidence="10">
    <location>
        <begin position="544"/>
        <end position="571"/>
    </location>
</feature>
<feature type="compositionally biased region" description="Acidic residues" evidence="9">
    <location>
        <begin position="163"/>
        <end position="176"/>
    </location>
</feature>
<evidence type="ECO:0000256" key="8">
    <source>
        <dbReference type="PROSITE-ProRule" id="PRU01263"/>
    </source>
</evidence>
<evidence type="ECO:0000259" key="11">
    <source>
        <dbReference type="PROSITE" id="PS51915"/>
    </source>
</evidence>
<dbReference type="OMA" id="CVALKWT"/>
<dbReference type="Pfam" id="PF00096">
    <property type="entry name" value="zf-C2H2"/>
    <property type="match status" value="4"/>
</dbReference>
<feature type="binding site" evidence="8">
    <location>
        <position position="56"/>
    </location>
    <ligand>
        <name>Zn(2+)</name>
        <dbReference type="ChEBI" id="CHEBI:29105"/>
    </ligand>
</feature>
<feature type="region of interest" description="Disordered" evidence="9">
    <location>
        <begin position="154"/>
        <end position="216"/>
    </location>
</feature>
<feature type="domain" description="ZAD" evidence="11">
    <location>
        <begin position="1"/>
        <end position="80"/>
    </location>
</feature>
<evidence type="ECO:0000313" key="12">
    <source>
        <dbReference type="EMBL" id="EDW00155.1"/>
    </source>
</evidence>
<dbReference type="PROSITE" id="PS51915">
    <property type="entry name" value="ZAD"/>
    <property type="match status" value="1"/>
</dbReference>
<dbReference type="eggNOG" id="KOG1721">
    <property type="taxonomic scope" value="Eukaryota"/>
</dbReference>
<dbReference type="Pfam" id="PF13894">
    <property type="entry name" value="zf-C2H2_4"/>
    <property type="match status" value="1"/>
</dbReference>
<evidence type="ECO:0000256" key="5">
    <source>
        <dbReference type="ARBA" id="ARBA00022833"/>
    </source>
</evidence>
<feature type="compositionally biased region" description="Acidic residues" evidence="9">
    <location>
        <begin position="236"/>
        <end position="248"/>
    </location>
</feature>
<keyword evidence="6" id="KW-0539">Nucleus</keyword>
<feature type="domain" description="C2H2-type" evidence="10">
    <location>
        <begin position="429"/>
        <end position="457"/>
    </location>
</feature>
<dbReference type="InterPro" id="IPR039970">
    <property type="entry name" value="TF_Grauzone"/>
</dbReference>
<dbReference type="Pfam" id="PF12874">
    <property type="entry name" value="zf-met"/>
    <property type="match status" value="1"/>
</dbReference>
<feature type="binding site" evidence="8">
    <location>
        <position position="53"/>
    </location>
    <ligand>
        <name>Zn(2+)</name>
        <dbReference type="ChEBI" id="CHEBI:29105"/>
    </ligand>
</feature>
<dbReference type="SMR" id="B4JKQ2"/>
<dbReference type="FunFam" id="3.30.160.60:FF:000145">
    <property type="entry name" value="Zinc finger protein 574"/>
    <property type="match status" value="1"/>
</dbReference>
<dbReference type="FunFam" id="3.40.1800.20:FF:000002">
    <property type="entry name" value="Weckle, isoform B"/>
    <property type="match status" value="1"/>
</dbReference>
<feature type="binding site" evidence="8">
    <location>
        <position position="3"/>
    </location>
    <ligand>
        <name>Zn(2+)</name>
        <dbReference type="ChEBI" id="CHEBI:29105"/>
    </ligand>
</feature>
<dbReference type="Pfam" id="PF07776">
    <property type="entry name" value="zf-AD"/>
    <property type="match status" value="1"/>
</dbReference>
<gene>
    <name evidence="12" type="primary">Dgri\GH12712</name>
    <name evidence="12" type="ORF">Dgri_GH12712</name>
</gene>
<dbReference type="PhylomeDB" id="B4JKQ2"/>
<evidence type="ECO:0000256" key="3">
    <source>
        <dbReference type="ARBA" id="ARBA00022737"/>
    </source>
</evidence>
<evidence type="ECO:0000256" key="9">
    <source>
        <dbReference type="SAM" id="MobiDB-lite"/>
    </source>
</evidence>